<dbReference type="GO" id="GO:0016020">
    <property type="term" value="C:membrane"/>
    <property type="evidence" value="ECO:0007669"/>
    <property type="project" value="UniProtKB-SubCell"/>
</dbReference>
<keyword evidence="6" id="KW-1015">Disulfide bond</keyword>
<keyword evidence="5" id="KW-0472">Membrane</keyword>
<accession>A0A7J9MM31</accession>
<evidence type="ECO:0000259" key="8">
    <source>
        <dbReference type="PROSITE" id="PS50026"/>
    </source>
</evidence>
<dbReference type="InterPro" id="IPR000742">
    <property type="entry name" value="EGF"/>
</dbReference>
<gene>
    <name evidence="9" type="ORF">Goshw_004598</name>
</gene>
<evidence type="ECO:0000256" key="7">
    <source>
        <dbReference type="PROSITE-ProRule" id="PRU00076"/>
    </source>
</evidence>
<evidence type="ECO:0000256" key="6">
    <source>
        <dbReference type="ARBA" id="ARBA00023157"/>
    </source>
</evidence>
<dbReference type="PROSITE" id="PS50026">
    <property type="entry name" value="EGF_3"/>
    <property type="match status" value="1"/>
</dbReference>
<keyword evidence="2" id="KW-0812">Transmembrane</keyword>
<keyword evidence="10" id="KW-1185">Reference proteome</keyword>
<comment type="caution">
    <text evidence="7">Lacks conserved residue(s) required for the propagation of feature annotation.</text>
</comment>
<dbReference type="OrthoDB" id="619632at2759"/>
<evidence type="ECO:0000256" key="2">
    <source>
        <dbReference type="ARBA" id="ARBA00022692"/>
    </source>
</evidence>
<dbReference type="Gene3D" id="2.10.25.10">
    <property type="entry name" value="Laminin"/>
    <property type="match status" value="1"/>
</dbReference>
<dbReference type="PANTHER" id="PTHR47974:SF4">
    <property type="entry name" value="RECEPTOR-LIKE SERINE_THREONINE-PROTEIN KINASE"/>
    <property type="match status" value="1"/>
</dbReference>
<dbReference type="EMBL" id="JABFAF010000012">
    <property type="protein sequence ID" value="MBA0872008.1"/>
    <property type="molecule type" value="Genomic_DNA"/>
</dbReference>
<reference evidence="9 10" key="1">
    <citation type="journal article" date="2019" name="Genome Biol. Evol.">
        <title>Insights into the evolution of the New World diploid cottons (Gossypium, subgenus Houzingenia) based on genome sequencing.</title>
        <authorList>
            <person name="Grover C.E."/>
            <person name="Arick M.A. 2nd"/>
            <person name="Thrash A."/>
            <person name="Conover J.L."/>
            <person name="Sanders W.S."/>
            <person name="Peterson D.G."/>
            <person name="Frelichowski J.E."/>
            <person name="Scheffler J.A."/>
            <person name="Scheffler B.E."/>
            <person name="Wendel J.F."/>
        </authorList>
    </citation>
    <scope>NUCLEOTIDE SEQUENCE [LARGE SCALE GENOMIC DNA]</scope>
    <source>
        <strain evidence="9">1</strain>
        <tissue evidence="9">Leaf</tissue>
    </source>
</reference>
<dbReference type="InterPro" id="IPR000858">
    <property type="entry name" value="S_locus_glycoprot_dom"/>
</dbReference>
<keyword evidence="7" id="KW-0245">EGF-like domain</keyword>
<evidence type="ECO:0000313" key="9">
    <source>
        <dbReference type="EMBL" id="MBA0872008.1"/>
    </source>
</evidence>
<comment type="caution">
    <text evidence="9">The sequence shown here is derived from an EMBL/GenBank/DDBJ whole genome shotgun (WGS) entry which is preliminary data.</text>
</comment>
<dbReference type="AlphaFoldDB" id="A0A7J9MM31"/>
<dbReference type="PANTHER" id="PTHR47974">
    <property type="entry name" value="OS07G0415500 PROTEIN"/>
    <property type="match status" value="1"/>
</dbReference>
<proteinExistence type="predicted"/>
<sequence length="255" mass="29167">TSQVIIDPDRTGSGCRKGVTPAIKYRENKEKYLKIYGCRKGSLALLIELTNLELTDLLKLATSNTLLPQQLLTKSKKLISRLGNGSNAAGYFSFFFDNDNVLRLKYYGSDTLSLYWPNVDKHWLWKITWEVVLELRKVHGICGRNGICVNTPNLPKCSCLPGYEMADPSNWKKCYKPRFNKTCSRSQQLKTFIEILYVDFYGYDIDHYINKTLDLGKNACMNDSSCERLDYNKIKGERKCLLKAALFNGDKSPNV</sequence>
<evidence type="ECO:0000256" key="5">
    <source>
        <dbReference type="ARBA" id="ARBA00023136"/>
    </source>
</evidence>
<evidence type="ECO:0000256" key="1">
    <source>
        <dbReference type="ARBA" id="ARBA00004167"/>
    </source>
</evidence>
<name>A0A7J9MM31_GOSSC</name>
<dbReference type="Proteomes" id="UP000593576">
    <property type="component" value="Unassembled WGS sequence"/>
</dbReference>
<keyword evidence="4" id="KW-1133">Transmembrane helix</keyword>
<evidence type="ECO:0000313" key="10">
    <source>
        <dbReference type="Proteomes" id="UP000593576"/>
    </source>
</evidence>
<dbReference type="Pfam" id="PF00954">
    <property type="entry name" value="S_locus_glycop"/>
    <property type="match status" value="1"/>
</dbReference>
<dbReference type="GO" id="GO:0048544">
    <property type="term" value="P:recognition of pollen"/>
    <property type="evidence" value="ECO:0007669"/>
    <property type="project" value="InterPro"/>
</dbReference>
<feature type="domain" description="EGF-like" evidence="8">
    <location>
        <begin position="134"/>
        <end position="169"/>
    </location>
</feature>
<feature type="non-terminal residue" evidence="9">
    <location>
        <position position="1"/>
    </location>
</feature>
<protein>
    <recommendedName>
        <fullName evidence="8">EGF-like domain-containing protein</fullName>
    </recommendedName>
</protein>
<dbReference type="CDD" id="cd00054">
    <property type="entry name" value="EGF_CA"/>
    <property type="match status" value="1"/>
</dbReference>
<evidence type="ECO:0000256" key="3">
    <source>
        <dbReference type="ARBA" id="ARBA00022729"/>
    </source>
</evidence>
<organism evidence="9 10">
    <name type="scientific">Gossypium schwendimanii</name>
    <name type="common">Cotton</name>
    <dbReference type="NCBI Taxonomy" id="34291"/>
    <lineage>
        <taxon>Eukaryota</taxon>
        <taxon>Viridiplantae</taxon>
        <taxon>Streptophyta</taxon>
        <taxon>Embryophyta</taxon>
        <taxon>Tracheophyta</taxon>
        <taxon>Spermatophyta</taxon>
        <taxon>Magnoliopsida</taxon>
        <taxon>eudicotyledons</taxon>
        <taxon>Gunneridae</taxon>
        <taxon>Pentapetalae</taxon>
        <taxon>rosids</taxon>
        <taxon>malvids</taxon>
        <taxon>Malvales</taxon>
        <taxon>Malvaceae</taxon>
        <taxon>Malvoideae</taxon>
        <taxon>Gossypium</taxon>
    </lineage>
</organism>
<comment type="subcellular location">
    <subcellularLocation>
        <location evidence="1">Membrane</location>
        <topology evidence="1">Single-pass membrane protein</topology>
    </subcellularLocation>
</comment>
<evidence type="ECO:0000256" key="4">
    <source>
        <dbReference type="ARBA" id="ARBA00022989"/>
    </source>
</evidence>
<keyword evidence="3" id="KW-0732">Signal</keyword>